<accession>A0A6A4IHW6</accession>
<gene>
    <name evidence="1" type="ORF">BT96DRAFT_471820</name>
</gene>
<evidence type="ECO:0000313" key="2">
    <source>
        <dbReference type="Proteomes" id="UP000799118"/>
    </source>
</evidence>
<reference evidence="1" key="1">
    <citation type="journal article" date="2019" name="Environ. Microbiol.">
        <title>Fungal ecological strategies reflected in gene transcription - a case study of two litter decomposers.</title>
        <authorList>
            <person name="Barbi F."/>
            <person name="Kohler A."/>
            <person name="Barry K."/>
            <person name="Baskaran P."/>
            <person name="Daum C."/>
            <person name="Fauchery L."/>
            <person name="Ihrmark K."/>
            <person name="Kuo A."/>
            <person name="LaButti K."/>
            <person name="Lipzen A."/>
            <person name="Morin E."/>
            <person name="Grigoriev I.V."/>
            <person name="Henrissat B."/>
            <person name="Lindahl B."/>
            <person name="Martin F."/>
        </authorList>
    </citation>
    <scope>NUCLEOTIDE SEQUENCE</scope>
    <source>
        <strain evidence="1">JB14</strain>
    </source>
</reference>
<proteinExistence type="predicted"/>
<dbReference type="EMBL" id="ML769386">
    <property type="protein sequence ID" value="KAE9410206.1"/>
    <property type="molecule type" value="Genomic_DNA"/>
</dbReference>
<protein>
    <submittedName>
        <fullName evidence="1">Uncharacterized protein</fullName>
    </submittedName>
</protein>
<dbReference type="Proteomes" id="UP000799118">
    <property type="component" value="Unassembled WGS sequence"/>
</dbReference>
<evidence type="ECO:0000313" key="1">
    <source>
        <dbReference type="EMBL" id="KAE9410206.1"/>
    </source>
</evidence>
<sequence>MTFADFTRRCLESKTVSTIAARRIALNLAMNDLEIITTKDWKTALDEWLKTPDDTLDLIMPIKDTPTLVLTEAYHIVPINATTRISQWLQSIFVKLCDAHWAWLYWVHGEQDPSFRQTALETIWAASTEGQAALKGKDIRDVAVKASVQKELDAGLKKVRKEVLAKTRVLHAFARFGPIVALDTRWESRSFNNSELAAIFQQSVLNLFDHFNKECPLTDKDWAEDCMIRLVNAEWSLVNLVKTSTVVSSHRCQHCGKAATNGRRPSQTRSKAERNWVFNWEG</sequence>
<organism evidence="1 2">
    <name type="scientific">Gymnopus androsaceus JB14</name>
    <dbReference type="NCBI Taxonomy" id="1447944"/>
    <lineage>
        <taxon>Eukaryota</taxon>
        <taxon>Fungi</taxon>
        <taxon>Dikarya</taxon>
        <taxon>Basidiomycota</taxon>
        <taxon>Agaricomycotina</taxon>
        <taxon>Agaricomycetes</taxon>
        <taxon>Agaricomycetidae</taxon>
        <taxon>Agaricales</taxon>
        <taxon>Marasmiineae</taxon>
        <taxon>Omphalotaceae</taxon>
        <taxon>Gymnopus</taxon>
    </lineage>
</organism>
<dbReference type="AlphaFoldDB" id="A0A6A4IHW6"/>
<keyword evidence="2" id="KW-1185">Reference proteome</keyword>
<name>A0A6A4IHW6_9AGAR</name>